<dbReference type="AlphaFoldDB" id="A0A5C7EX11"/>
<dbReference type="InterPro" id="IPR007831">
    <property type="entry name" value="T2SS_GspE_N"/>
</dbReference>
<dbReference type="PANTHER" id="PTHR30258:SF2">
    <property type="entry name" value="COMG OPERON PROTEIN 1"/>
    <property type="match status" value="1"/>
</dbReference>
<reference evidence="5 6" key="1">
    <citation type="submission" date="2019-08" db="EMBL/GenBank/DDBJ databases">
        <title>Pelomicrobium methylotrophicum gen. nov., sp. nov. a moderately thermophilic, facultatively anaerobic, lithoautotrophic and methylotrophic bacterium isolated from a terrestrial mud volcano.</title>
        <authorList>
            <person name="Slobodkina G.B."/>
            <person name="Merkel A.Y."/>
            <person name="Slobodkin A.I."/>
        </authorList>
    </citation>
    <scope>NUCLEOTIDE SEQUENCE [LARGE SCALE GENOMIC DNA]</scope>
    <source>
        <strain evidence="5 6">SM250</strain>
    </source>
</reference>
<keyword evidence="2" id="KW-0547">Nucleotide-binding</keyword>
<dbReference type="EMBL" id="VPFL01000012">
    <property type="protein sequence ID" value="TXF11585.1"/>
    <property type="molecule type" value="Genomic_DNA"/>
</dbReference>
<keyword evidence="6" id="KW-1185">Reference proteome</keyword>
<name>A0A5C7EX11_9PROT</name>
<comment type="similarity">
    <text evidence="1">Belongs to the GSP E family.</text>
</comment>
<evidence type="ECO:0000256" key="2">
    <source>
        <dbReference type="ARBA" id="ARBA00022741"/>
    </source>
</evidence>
<feature type="domain" description="AAA+ ATPase" evidence="4">
    <location>
        <begin position="337"/>
        <end position="463"/>
    </location>
</feature>
<gene>
    <name evidence="5" type="ORF">FR698_09605</name>
</gene>
<dbReference type="OrthoDB" id="5789294at2"/>
<evidence type="ECO:0000256" key="1">
    <source>
        <dbReference type="ARBA" id="ARBA00006611"/>
    </source>
</evidence>
<evidence type="ECO:0000256" key="3">
    <source>
        <dbReference type="ARBA" id="ARBA00022840"/>
    </source>
</evidence>
<dbReference type="GO" id="GO:0016887">
    <property type="term" value="F:ATP hydrolysis activity"/>
    <property type="evidence" value="ECO:0007669"/>
    <property type="project" value="TreeGrafter"/>
</dbReference>
<dbReference type="Gene3D" id="3.30.450.90">
    <property type="match status" value="1"/>
</dbReference>
<protein>
    <recommendedName>
        <fullName evidence="4">AAA+ ATPase domain-containing protein</fullName>
    </recommendedName>
</protein>
<dbReference type="InterPro" id="IPR003593">
    <property type="entry name" value="AAA+_ATPase"/>
</dbReference>
<dbReference type="InParanoid" id="A0A5C7EX11"/>
<dbReference type="CDD" id="cd01129">
    <property type="entry name" value="PulE-GspE-like"/>
    <property type="match status" value="1"/>
</dbReference>
<proteinExistence type="inferred from homology"/>
<dbReference type="GO" id="GO:0005886">
    <property type="term" value="C:plasma membrane"/>
    <property type="evidence" value="ECO:0007669"/>
    <property type="project" value="TreeGrafter"/>
</dbReference>
<dbReference type="Pfam" id="PF00437">
    <property type="entry name" value="T2SSE"/>
    <property type="match status" value="1"/>
</dbReference>
<dbReference type="InterPro" id="IPR027417">
    <property type="entry name" value="P-loop_NTPase"/>
</dbReference>
<evidence type="ECO:0000313" key="5">
    <source>
        <dbReference type="EMBL" id="TXF11585.1"/>
    </source>
</evidence>
<evidence type="ECO:0000313" key="6">
    <source>
        <dbReference type="Proteomes" id="UP000321201"/>
    </source>
</evidence>
<dbReference type="Proteomes" id="UP000321201">
    <property type="component" value="Unassembled WGS sequence"/>
</dbReference>
<keyword evidence="3" id="KW-0067">ATP-binding</keyword>
<dbReference type="SUPFAM" id="SSF160246">
    <property type="entry name" value="EspE N-terminal domain-like"/>
    <property type="match status" value="1"/>
</dbReference>
<accession>A0A5C7EX11</accession>
<dbReference type="SUPFAM" id="SSF52540">
    <property type="entry name" value="P-loop containing nucleoside triphosphate hydrolases"/>
    <property type="match status" value="1"/>
</dbReference>
<evidence type="ECO:0000259" key="4">
    <source>
        <dbReference type="SMART" id="SM00382"/>
    </source>
</evidence>
<organism evidence="5 6">
    <name type="scientific">Pelomicrobium methylotrophicum</name>
    <dbReference type="NCBI Taxonomy" id="2602750"/>
    <lineage>
        <taxon>Bacteria</taxon>
        <taxon>Pseudomonadati</taxon>
        <taxon>Pseudomonadota</taxon>
        <taxon>Hydrogenophilia</taxon>
        <taxon>Hydrogenophilia incertae sedis</taxon>
        <taxon>Pelomicrobium</taxon>
    </lineage>
</organism>
<dbReference type="Pfam" id="PF05157">
    <property type="entry name" value="MshEN"/>
    <property type="match status" value="1"/>
</dbReference>
<sequence length="587" mass="64222">MSIVSRRNSMSSAAKKIAMSAQKDGLMRSMADVLEELGVPRHHILAAADRARSTSEPITSILLDYGFLSPEKTALAIANMHGYPYFSREDADAIDGSALAGLGIDMPRFSGYVPVAVEKDIIVVAVSDPARSTQASNELRGRRLRFVVASRQTIERVYRRWYANTGRQIDEAMEQCRRIARERAAADEDHPEAIRNLLGGIVRHACYNGASDLYFHSTGRIGVVKMAVDGASRILRAIPQEIYSRLLNRMIVDANVRMEDLRQGLREAALDFGGPARAGPLADLLERYRFRLELGEAKSGPTAVIRILDLHGETAELDALGFEPGTLSKLRRYVKTGHGLVLITGPTGSGKTTTLYAMLKEIDPETSSIQSIEFPVEYRHGLWMQYEVPVIAEDEGAEMAKRLKGLLRNAPNVILIGEIRDEGVARIALDAAHTGHLVFSTLHTNDAPSAMLRLRRLGVGGEDMASALLGVLAQRLVRKLCTRCREPDIRSDTAKLLNANGGMTVYRARDGGCPACGGTGYRGRRLIHELLHVSPHVRGLIESGATVGEIGRNGLAEDGSMWNMGLRLVAAGETSIDEIMRVTRPED</sequence>
<dbReference type="PANTHER" id="PTHR30258">
    <property type="entry name" value="TYPE II SECRETION SYSTEM PROTEIN GSPE-RELATED"/>
    <property type="match status" value="1"/>
</dbReference>
<dbReference type="InterPro" id="IPR037257">
    <property type="entry name" value="T2SS_E_N_sf"/>
</dbReference>
<comment type="caution">
    <text evidence="5">The sequence shown here is derived from an EMBL/GenBank/DDBJ whole genome shotgun (WGS) entry which is preliminary data.</text>
</comment>
<dbReference type="SMART" id="SM00382">
    <property type="entry name" value="AAA"/>
    <property type="match status" value="1"/>
</dbReference>
<dbReference type="Gene3D" id="3.40.50.300">
    <property type="entry name" value="P-loop containing nucleotide triphosphate hydrolases"/>
    <property type="match status" value="1"/>
</dbReference>
<dbReference type="GO" id="GO:0005524">
    <property type="term" value="F:ATP binding"/>
    <property type="evidence" value="ECO:0007669"/>
    <property type="project" value="UniProtKB-KW"/>
</dbReference>
<dbReference type="InterPro" id="IPR001482">
    <property type="entry name" value="T2SS/T4SS_dom"/>
</dbReference>